<dbReference type="SUPFAM" id="SSF53300">
    <property type="entry name" value="vWA-like"/>
    <property type="match status" value="3"/>
</dbReference>
<dbReference type="PANTHER" id="PTHR24020:SF87">
    <property type="entry name" value="COLLAGEN ALPHA-1(VI) CHAIN-LIKE"/>
    <property type="match status" value="1"/>
</dbReference>
<evidence type="ECO:0000256" key="2">
    <source>
        <dbReference type="SAM" id="SignalP"/>
    </source>
</evidence>
<dbReference type="Proteomes" id="UP001165740">
    <property type="component" value="Chromosome 1"/>
</dbReference>
<dbReference type="KEGG" id="bgt:106072075"/>
<dbReference type="Pfam" id="PF00092">
    <property type="entry name" value="VWA"/>
    <property type="match status" value="3"/>
</dbReference>
<dbReference type="InterPro" id="IPR036465">
    <property type="entry name" value="vWFA_dom_sf"/>
</dbReference>
<dbReference type="RefSeq" id="XP_013087792.2">
    <property type="nucleotide sequence ID" value="XM_013232338.2"/>
</dbReference>
<dbReference type="OrthoDB" id="687730at2759"/>
<protein>
    <submittedName>
        <fullName evidence="5">Collagen alpha-6(VI) chain-like</fullName>
    </submittedName>
</protein>
<evidence type="ECO:0000256" key="1">
    <source>
        <dbReference type="SAM" id="MobiDB-lite"/>
    </source>
</evidence>
<feature type="domain" description="VWFA" evidence="3">
    <location>
        <begin position="533"/>
        <end position="621"/>
    </location>
</feature>
<dbReference type="PRINTS" id="PR00453">
    <property type="entry name" value="VWFADOMAIN"/>
</dbReference>
<dbReference type="GeneID" id="106072075"/>
<dbReference type="InterPro" id="IPR002035">
    <property type="entry name" value="VWF_A"/>
</dbReference>
<dbReference type="Gene3D" id="3.40.50.410">
    <property type="entry name" value="von Willebrand factor, type A domain"/>
    <property type="match status" value="3"/>
</dbReference>
<name>A0A9U8EHS7_BIOGL</name>
<feature type="domain" description="VWFA" evidence="3">
    <location>
        <begin position="41"/>
        <end position="221"/>
    </location>
</feature>
<keyword evidence="2" id="KW-0732">Signal</keyword>
<dbReference type="CDD" id="cd01450">
    <property type="entry name" value="vWFA_subfamily_ECM"/>
    <property type="match status" value="2"/>
</dbReference>
<feature type="chain" id="PRO_5040932218" evidence="2">
    <location>
        <begin position="28"/>
        <end position="886"/>
    </location>
</feature>
<feature type="signal peptide" evidence="2">
    <location>
        <begin position="1"/>
        <end position="27"/>
    </location>
</feature>
<dbReference type="PANTHER" id="PTHR24020">
    <property type="entry name" value="COLLAGEN ALPHA"/>
    <property type="match status" value="1"/>
</dbReference>
<evidence type="ECO:0000313" key="5">
    <source>
        <dbReference type="RefSeq" id="XP_013087792.2"/>
    </source>
</evidence>
<evidence type="ECO:0000313" key="4">
    <source>
        <dbReference type="Proteomes" id="UP001165740"/>
    </source>
</evidence>
<keyword evidence="4" id="KW-1185">Reference proteome</keyword>
<accession>A0A9U8EHS7</accession>
<dbReference type="InterPro" id="IPR050525">
    <property type="entry name" value="ECM_Assembly_Org"/>
</dbReference>
<dbReference type="PROSITE" id="PS50234">
    <property type="entry name" value="VWFA"/>
    <property type="match status" value="3"/>
</dbReference>
<gene>
    <name evidence="5" type="primary">LOC106072075</name>
</gene>
<reference evidence="5" key="1">
    <citation type="submission" date="2025-08" db="UniProtKB">
        <authorList>
            <consortium name="RefSeq"/>
        </authorList>
    </citation>
    <scope>IDENTIFICATION</scope>
</reference>
<feature type="region of interest" description="Disordered" evidence="1">
    <location>
        <begin position="816"/>
        <end position="886"/>
    </location>
</feature>
<feature type="compositionally biased region" description="Polar residues" evidence="1">
    <location>
        <begin position="816"/>
        <end position="829"/>
    </location>
</feature>
<organism evidence="4 5">
    <name type="scientific">Biomphalaria glabrata</name>
    <name type="common">Bloodfluke planorb</name>
    <name type="synonym">Freshwater snail</name>
    <dbReference type="NCBI Taxonomy" id="6526"/>
    <lineage>
        <taxon>Eukaryota</taxon>
        <taxon>Metazoa</taxon>
        <taxon>Spiralia</taxon>
        <taxon>Lophotrochozoa</taxon>
        <taxon>Mollusca</taxon>
        <taxon>Gastropoda</taxon>
        <taxon>Heterobranchia</taxon>
        <taxon>Euthyneura</taxon>
        <taxon>Panpulmonata</taxon>
        <taxon>Hygrophila</taxon>
        <taxon>Lymnaeoidea</taxon>
        <taxon>Planorbidae</taxon>
        <taxon>Biomphalaria</taxon>
    </lineage>
</organism>
<evidence type="ECO:0000259" key="3">
    <source>
        <dbReference type="PROSITE" id="PS50234"/>
    </source>
</evidence>
<sequence length="886" mass="97472">MCCPDSPKKGLFLYWVICFFLGAKVGGAPVTSDLTCHRSADIVFLVDTSTSIWSVHFNTHMKTFLKEVISTFHIGPGPLDTRVGVILFGTYHYVEFDLSKYKNVADTLKAVERMTYRRGNTQTNTHAALEYVAENMFNSSHGFRPNSFKTVIAITDGVSRYGRKTTDAAKFLKNQGVTIFAIGVGNNTNNIELREMASSPSYLFFFQVKDFKSLTNVEKRLTRLECTDFPTIKPENLQHDQAKPSTCHGKAADIYFLLDASTSVGSVRFRDKVLPFVRDLVSSFPISPQHTRIGLVTFSDNAHPNFNLSSFADEKSLLASLQPEHIEYLTGSTNTGDAIKFVSNIGFGPSQARKDAVQIIITLTDGLSQLPEYTASEAAEAKKRGIIMFAVGVGMQVDVKELTDISSDPDDDYVFHIETFSNLSMITTQIANKLCQTKAPQTLQQCLNVSSNIIFAYEYPNTISSSKLILDDLVLRFSEEASRISPNIKIGTLTQPCVRDAVSLVEITRFQEALNDMKNGNQVGFSSLLTKLRVSEFQQVPRDSRKIAVLVVSRKKKNWEEIAAEVKLLKSTGVKIYLVAVGEINQTLLEELATAPVNKHVIKVSSYTHLKDAKLDVLEIVCGINSGEKNEEANTRKSTMSTAKMTSSFQTTKFMTPTTRLTTTEEKYTPDTTTSLRTSEFLESRTSEKNLEETTPTLVEDASTTLLEDTVSTTSIETLTTVEDNAVETTRDVTTFETSDETSLETSTFVEEITNATLADDTSFATSDTTSLETSTFLEDTTSATTTKDTTFSTSETTTSETSTFLEDTTMTRTAEVVTSDTTSLQTTESVDDTKSATEAELTTSATPDTTSEPTTLSSTVQSSSMATSAETTTASTGDELYVEPN</sequence>
<feature type="compositionally biased region" description="Low complexity" evidence="1">
    <location>
        <begin position="855"/>
        <end position="877"/>
    </location>
</feature>
<proteinExistence type="predicted"/>
<feature type="domain" description="VWFA" evidence="3">
    <location>
        <begin position="253"/>
        <end position="430"/>
    </location>
</feature>
<dbReference type="SMART" id="SM00327">
    <property type="entry name" value="VWA"/>
    <property type="match status" value="3"/>
</dbReference>
<dbReference type="AlphaFoldDB" id="A0A9U8EHS7"/>